<evidence type="ECO:0000313" key="2">
    <source>
        <dbReference type="Proteomes" id="UP001596086"/>
    </source>
</evidence>
<dbReference type="EMBL" id="JBHSMZ010000016">
    <property type="protein sequence ID" value="MFC5550759.1"/>
    <property type="molecule type" value="Genomic_DNA"/>
</dbReference>
<comment type="caution">
    <text evidence="1">The sequence shown here is derived from an EMBL/GenBank/DDBJ whole genome shotgun (WGS) entry which is preliminary data.</text>
</comment>
<evidence type="ECO:0000313" key="1">
    <source>
        <dbReference type="EMBL" id="MFC5550759.1"/>
    </source>
</evidence>
<name>A0ABW0S1G2_9BURK</name>
<accession>A0ABW0S1G2</accession>
<dbReference type="Proteomes" id="UP001596086">
    <property type="component" value="Unassembled WGS sequence"/>
</dbReference>
<dbReference type="RefSeq" id="WP_379773850.1">
    <property type="nucleotide sequence ID" value="NZ_JBHSMZ010000016.1"/>
</dbReference>
<gene>
    <name evidence="1" type="ORF">ACFPO9_19755</name>
</gene>
<reference evidence="2" key="1">
    <citation type="journal article" date="2019" name="Int. J. Syst. Evol. Microbiol.">
        <title>The Global Catalogue of Microorganisms (GCM) 10K type strain sequencing project: providing services to taxonomists for standard genome sequencing and annotation.</title>
        <authorList>
            <consortium name="The Broad Institute Genomics Platform"/>
            <consortium name="The Broad Institute Genome Sequencing Center for Infectious Disease"/>
            <person name="Wu L."/>
            <person name="Ma J."/>
        </authorList>
    </citation>
    <scope>NUCLEOTIDE SEQUENCE [LARGE SCALE GENOMIC DNA]</scope>
    <source>
        <strain evidence="2">CGMCC 4.5798</strain>
    </source>
</reference>
<keyword evidence="2" id="KW-1185">Reference proteome</keyword>
<protein>
    <submittedName>
        <fullName evidence="1">Uncharacterized protein</fullName>
    </submittedName>
</protein>
<organism evidence="1 2">
    <name type="scientific">Massilia aerilata</name>
    <dbReference type="NCBI Taxonomy" id="453817"/>
    <lineage>
        <taxon>Bacteria</taxon>
        <taxon>Pseudomonadati</taxon>
        <taxon>Pseudomonadota</taxon>
        <taxon>Betaproteobacteria</taxon>
        <taxon>Burkholderiales</taxon>
        <taxon>Oxalobacteraceae</taxon>
        <taxon>Telluria group</taxon>
        <taxon>Massilia</taxon>
    </lineage>
</organism>
<sequence>MTDPLGRHWRQPADIRQAPMDDTHVLLTPRQLAGLAEYSRSYPSGTYDGKCWKREGEDDVGVTFWYLCWYQPHPTPGKIGIGFRIILEVESGGTA</sequence>
<proteinExistence type="predicted"/>